<name>A0ABQ9EBG0_TEGGR</name>
<sequence>MVKDGQTVFAKGYGVIDLVTKRPVTNTTIFQLASMSKAFAATLLMEQLHQNKTLSVYSHVTDILGHDFQFSTDIRTKYANLRDLLSHTLGIARNNPMRFDPTLTRKTLPSRVKFLKSIHPFRESFVYNNLMYGLVTRISEILGGKAWEDLINDVIYKPLGMTSSNFATRIDPSRPDLAQGYTNDDSIGGVSEVPFEFNKRWSELCGSTCIMSNALDVAKWMKFHLNGGKNEAGHQIVDSDSLAYIYRPRNTIMSATVSKYFTKPKVPVTTTETSYGFGWKIGYYRGSYRILRHTGSTWGYSSLVTLIPDMNIGIFTSMTGNDHNYIFRALLHNYLSDIALGETPWLNGSTICSFPEPWYTIPVSKHTSVNKNIPLYRDESEYIGSYSNNAYGTLNISHNATLNTLEMRYGFARWALYPKHTHDTFYGEASGLIKKSFDLSTIKFHTGKTHHITSVEVTSFETNDPPVFQKQSHTTVSNSIFG</sequence>
<evidence type="ECO:0000313" key="3">
    <source>
        <dbReference type="Proteomes" id="UP001217089"/>
    </source>
</evidence>
<dbReference type="Gene3D" id="3.40.710.10">
    <property type="entry name" value="DD-peptidase/beta-lactamase superfamily"/>
    <property type="match status" value="1"/>
</dbReference>
<gene>
    <name evidence="2" type="ORF">KUTeg_019075</name>
</gene>
<keyword evidence="3" id="KW-1185">Reference proteome</keyword>
<accession>A0ABQ9EBG0</accession>
<reference evidence="2 3" key="1">
    <citation type="submission" date="2022-12" db="EMBL/GenBank/DDBJ databases">
        <title>Chromosome-level genome of Tegillarca granosa.</title>
        <authorList>
            <person name="Kim J."/>
        </authorList>
    </citation>
    <scope>NUCLEOTIDE SEQUENCE [LARGE SCALE GENOMIC DNA]</scope>
    <source>
        <strain evidence="2">Teg-2019</strain>
        <tissue evidence="2">Adductor muscle</tissue>
    </source>
</reference>
<feature type="domain" description="Beta-lactamase-related" evidence="1">
    <location>
        <begin position="2"/>
        <end position="322"/>
    </location>
</feature>
<protein>
    <recommendedName>
        <fullName evidence="1">Beta-lactamase-related domain-containing protein</fullName>
    </recommendedName>
</protein>
<evidence type="ECO:0000313" key="2">
    <source>
        <dbReference type="EMBL" id="KAJ8302679.1"/>
    </source>
</evidence>
<organism evidence="2 3">
    <name type="scientific">Tegillarca granosa</name>
    <name type="common">Malaysian cockle</name>
    <name type="synonym">Anadara granosa</name>
    <dbReference type="NCBI Taxonomy" id="220873"/>
    <lineage>
        <taxon>Eukaryota</taxon>
        <taxon>Metazoa</taxon>
        <taxon>Spiralia</taxon>
        <taxon>Lophotrochozoa</taxon>
        <taxon>Mollusca</taxon>
        <taxon>Bivalvia</taxon>
        <taxon>Autobranchia</taxon>
        <taxon>Pteriomorphia</taxon>
        <taxon>Arcoida</taxon>
        <taxon>Arcoidea</taxon>
        <taxon>Arcidae</taxon>
        <taxon>Tegillarca</taxon>
    </lineage>
</organism>
<dbReference type="Gene3D" id="2.40.128.600">
    <property type="match status" value="1"/>
</dbReference>
<dbReference type="PANTHER" id="PTHR46825:SF15">
    <property type="entry name" value="BETA-LACTAMASE-RELATED DOMAIN-CONTAINING PROTEIN"/>
    <property type="match status" value="1"/>
</dbReference>
<dbReference type="EMBL" id="JARBDR010000917">
    <property type="protein sequence ID" value="KAJ8302679.1"/>
    <property type="molecule type" value="Genomic_DNA"/>
</dbReference>
<dbReference type="Pfam" id="PF00144">
    <property type="entry name" value="Beta-lactamase"/>
    <property type="match status" value="1"/>
</dbReference>
<comment type="caution">
    <text evidence="2">The sequence shown here is derived from an EMBL/GenBank/DDBJ whole genome shotgun (WGS) entry which is preliminary data.</text>
</comment>
<evidence type="ECO:0000259" key="1">
    <source>
        <dbReference type="Pfam" id="PF00144"/>
    </source>
</evidence>
<dbReference type="InterPro" id="IPR012338">
    <property type="entry name" value="Beta-lactam/transpept-like"/>
</dbReference>
<dbReference type="InterPro" id="IPR050491">
    <property type="entry name" value="AmpC-like"/>
</dbReference>
<dbReference type="PANTHER" id="PTHR46825">
    <property type="entry name" value="D-ALANYL-D-ALANINE-CARBOXYPEPTIDASE/ENDOPEPTIDASE AMPH"/>
    <property type="match status" value="1"/>
</dbReference>
<dbReference type="Proteomes" id="UP001217089">
    <property type="component" value="Unassembled WGS sequence"/>
</dbReference>
<proteinExistence type="predicted"/>
<dbReference type="SUPFAM" id="SSF56601">
    <property type="entry name" value="beta-lactamase/transpeptidase-like"/>
    <property type="match status" value="1"/>
</dbReference>
<dbReference type="InterPro" id="IPR001466">
    <property type="entry name" value="Beta-lactam-related"/>
</dbReference>